<comment type="caution">
    <text evidence="1">The sequence shown here is derived from an EMBL/GenBank/DDBJ whole genome shotgun (WGS) entry which is preliminary data.</text>
</comment>
<proteinExistence type="predicted"/>
<sequence>MDESGPGAAAPMSREGIDHALRTLQTERERIAASLLELDGHTGVRLLKGARLAGETWRRWEAVRARLTTLWRVFDAYQRVLDEACALRGRSSRPDVATLVELTGLLSGRSVELPDGEIPLEDRTLLGPQDKRATLDEAVGMMSDAYEFVAKEVAAADAAWSTLLKPLEGAEKSWRETARLAHSLDGTRHPELDRLGRELTALGRLVRTDPLSLCPGGKPDTSRLDRVRASLTSIGDELAGVARLRDEYDELVAGLVEAVERVEATERAACEAHAAVLLKIRAPNVPEPARGLGGGLRHRLAALERLREAGRWVEMAGVVAALESAAAEALERARDDRRLSQGLLDRRGELRGRLEAYRAKAARLGLAEDEALAALHERARDVLWTAPCDLRRATTLLAEYQRAIRARENGTGTT</sequence>
<evidence type="ECO:0000313" key="1">
    <source>
        <dbReference type="EMBL" id="GAA2119227.1"/>
    </source>
</evidence>
<keyword evidence="2" id="KW-1185">Reference proteome</keyword>
<accession>A0ABN2XXK5</accession>
<gene>
    <name evidence="1" type="ORF">GCM10009727_02910</name>
</gene>
<reference evidence="1 2" key="1">
    <citation type="journal article" date="2019" name="Int. J. Syst. Evol. Microbiol.">
        <title>The Global Catalogue of Microorganisms (GCM) 10K type strain sequencing project: providing services to taxonomists for standard genome sequencing and annotation.</title>
        <authorList>
            <consortium name="The Broad Institute Genomics Platform"/>
            <consortium name="The Broad Institute Genome Sequencing Center for Infectious Disease"/>
            <person name="Wu L."/>
            <person name="Ma J."/>
        </authorList>
    </citation>
    <scope>NUCLEOTIDE SEQUENCE [LARGE SCALE GENOMIC DNA]</scope>
    <source>
        <strain evidence="1 2">JCM 13850</strain>
    </source>
</reference>
<name>A0ABN2XXK5_9ACTN</name>
<dbReference type="Proteomes" id="UP001501020">
    <property type="component" value="Unassembled WGS sequence"/>
</dbReference>
<protein>
    <submittedName>
        <fullName evidence="1">Uncharacterized protein</fullName>
    </submittedName>
</protein>
<evidence type="ECO:0000313" key="2">
    <source>
        <dbReference type="Proteomes" id="UP001501020"/>
    </source>
</evidence>
<dbReference type="EMBL" id="BAAAMR010000002">
    <property type="protein sequence ID" value="GAA2119227.1"/>
    <property type="molecule type" value="Genomic_DNA"/>
</dbReference>
<organism evidence="1 2">
    <name type="scientific">Actinomadura napierensis</name>
    <dbReference type="NCBI Taxonomy" id="267854"/>
    <lineage>
        <taxon>Bacteria</taxon>
        <taxon>Bacillati</taxon>
        <taxon>Actinomycetota</taxon>
        <taxon>Actinomycetes</taxon>
        <taxon>Streptosporangiales</taxon>
        <taxon>Thermomonosporaceae</taxon>
        <taxon>Actinomadura</taxon>
    </lineage>
</organism>
<dbReference type="RefSeq" id="WP_344260463.1">
    <property type="nucleotide sequence ID" value="NZ_BAAAMR010000002.1"/>
</dbReference>